<dbReference type="Gene3D" id="3.40.50.300">
    <property type="entry name" value="P-loop containing nucleotide triphosphate hydrolases"/>
    <property type="match status" value="1"/>
</dbReference>
<feature type="region of interest" description="Disordered" evidence="1">
    <location>
        <begin position="1300"/>
        <end position="1320"/>
    </location>
</feature>
<dbReference type="SUPFAM" id="SSF48452">
    <property type="entry name" value="TPR-like"/>
    <property type="match status" value="1"/>
</dbReference>
<keyword evidence="3" id="KW-1185">Reference proteome</keyword>
<accession>A0ABP6MIW8</accession>
<evidence type="ECO:0000313" key="2">
    <source>
        <dbReference type="EMBL" id="GAA3104284.1"/>
    </source>
</evidence>
<proteinExistence type="predicted"/>
<dbReference type="Gene3D" id="2.40.10.10">
    <property type="entry name" value="Trypsin-like serine proteases"/>
    <property type="match status" value="1"/>
</dbReference>
<name>A0ABP6MIW8_9ACTN</name>
<dbReference type="SUPFAM" id="SSF52540">
    <property type="entry name" value="P-loop containing nucleoside triphosphate hydrolases"/>
    <property type="match status" value="1"/>
</dbReference>
<dbReference type="RefSeq" id="WP_344521335.1">
    <property type="nucleotide sequence ID" value="NZ_BAAAUG010000042.1"/>
</dbReference>
<dbReference type="EMBL" id="BAAAUG010000042">
    <property type="protein sequence ID" value="GAA3104284.1"/>
    <property type="molecule type" value="Genomic_DNA"/>
</dbReference>
<reference evidence="3" key="1">
    <citation type="journal article" date="2019" name="Int. J. Syst. Evol. Microbiol.">
        <title>The Global Catalogue of Microorganisms (GCM) 10K type strain sequencing project: providing services to taxonomists for standard genome sequencing and annotation.</title>
        <authorList>
            <consortium name="The Broad Institute Genomics Platform"/>
            <consortium name="The Broad Institute Genome Sequencing Center for Infectious Disease"/>
            <person name="Wu L."/>
            <person name="Ma J."/>
        </authorList>
    </citation>
    <scope>NUCLEOTIDE SEQUENCE [LARGE SCALE GENOMIC DNA]</scope>
    <source>
        <strain evidence="3">JCM 9092</strain>
    </source>
</reference>
<dbReference type="Proteomes" id="UP001501637">
    <property type="component" value="Unassembled WGS sequence"/>
</dbReference>
<dbReference type="InterPro" id="IPR009003">
    <property type="entry name" value="Peptidase_S1_PA"/>
</dbReference>
<organism evidence="2 3">
    <name type="scientific">Streptomyces rectiviolaceus</name>
    <dbReference type="NCBI Taxonomy" id="332591"/>
    <lineage>
        <taxon>Bacteria</taxon>
        <taxon>Bacillati</taxon>
        <taxon>Actinomycetota</taxon>
        <taxon>Actinomycetes</taxon>
        <taxon>Kitasatosporales</taxon>
        <taxon>Streptomycetaceae</taxon>
        <taxon>Streptomyces</taxon>
    </lineage>
</organism>
<evidence type="ECO:0000256" key="1">
    <source>
        <dbReference type="SAM" id="MobiDB-lite"/>
    </source>
</evidence>
<sequence length="1320" mass="144642">MDGRVVEVWCDGGYGSGYLVGPSHVLTALHVVAEGVRDTDKIFKESARAVRARETLKVRSAAGGDWCGATVVWPGPDGDDSPDVALLRTDRPLTAGAVRWGQLTTLLPDVRCEFTGFAKVQSYETQTPGVAVRDLERMPGSIVPGTGHKAGYLFVRPDGRLGRDLWQGISGAAVLSHGLVTAVVLAARPDDSRLICYPVERLLADPAFCAALGSRPTAESVELSPYLVLSARQSADSFSPASLLRAQNKAVRFHGREDELRRLVQWCTGEGGPLRLLTGPGGQGKTRLALELMTRLGAEWTCGFLDATTDKDCAAVTEMIERAARPTLLVVDYAETRPRSTCDRTGQIETLTRAVTAARREVPLRLLLLSRSAGDWWEQIIGESAELGHMLRATEVTELAALERSAPGRQQLFKDAWEDFALRLEDVLPDWRRPRLDPPDLRHERYDAALMVHMEALACLLEPERDVGARHAEEVILAHEEPYWRRAARAAGITVHPRTQRRAVAAAALFGAADEPQAQQLLAALPDLSTAGGDERLRVALWLQDLYPAPSGESTAFWGSLQPDLLAEYLVAAVLREGAELLGPVVPHCAPRQVRRGLTVLARAGLHQPEVDDRLRAWVGTLGEHLPEAVRVVAETENPGPLLEALDGLDREALPHERLVDLADAIPHRSRRLAYFAAEVQADITAHARKVRAADGSEPTIRRLATALAHESARLEDVGRRVHSLRALEEAVALRETMTGDTPGQRLELARMYISLAAGLSANGRTEEAARRAQQAFNTLNALKDADLPLVTLLRSLGALALRLMEAGRGEEAIPLLEWVTDSYRKVIAVMEADAASERSAVDGIRDELAKWQNNLAGALHHAGRHEEALFQGESAVAARRELAEARPDVYLAGLAASLNNLVGFQWSAGDARAMETAYEAVAVFETLTLSNPAAFLHRFVAAVRHVMSLYIRTPDGDSRRLTQVAMAVTRLYGQLRESRPWVFLPVLVSTVHLPGDHERGAEKAMHMLMDRGSGQPRDVRQADEAVSLYRNLCSVDRKLYEPYLVRALTTLADLLDAALDPGGARGAIQELIVLQRTRVDVTEEDRSNLLWALNDMVRRLADAEQFDAAVPYARELVDVLRKLPDHEAAEWRRDMASALYLQFNMVQESSGQGYVFEEMVEFAELCDGLGGVLDDEMLRSFGKKLIDLVMPLTENDQPHASVGLAEVAYRLSSTLYRRSPKDGEPGLCRALSVLGECYRIAGRVGDAVVVLVRGIESARRLGNEGAESIAWQAMGLAARADPEEAKAAWHQVVRGAPFPEFRVGPEDEHPRTNTSPPSE</sequence>
<comment type="caution">
    <text evidence="2">The sequence shown here is derived from an EMBL/GenBank/DDBJ whole genome shotgun (WGS) entry which is preliminary data.</text>
</comment>
<protein>
    <submittedName>
        <fullName evidence="2">Uncharacterized protein</fullName>
    </submittedName>
</protein>
<dbReference type="InterPro" id="IPR043504">
    <property type="entry name" value="Peptidase_S1_PA_chymotrypsin"/>
</dbReference>
<dbReference type="SUPFAM" id="SSF50494">
    <property type="entry name" value="Trypsin-like serine proteases"/>
    <property type="match status" value="1"/>
</dbReference>
<gene>
    <name evidence="2" type="ORF">GCM10010449_29190</name>
</gene>
<dbReference type="InterPro" id="IPR011990">
    <property type="entry name" value="TPR-like_helical_dom_sf"/>
</dbReference>
<dbReference type="InterPro" id="IPR027417">
    <property type="entry name" value="P-loop_NTPase"/>
</dbReference>
<dbReference type="Gene3D" id="1.25.40.10">
    <property type="entry name" value="Tetratricopeptide repeat domain"/>
    <property type="match status" value="2"/>
</dbReference>
<evidence type="ECO:0000313" key="3">
    <source>
        <dbReference type="Proteomes" id="UP001501637"/>
    </source>
</evidence>